<organism evidence="1 2">
    <name type="scientific">Platanthera guangdongensis</name>
    <dbReference type="NCBI Taxonomy" id="2320717"/>
    <lineage>
        <taxon>Eukaryota</taxon>
        <taxon>Viridiplantae</taxon>
        <taxon>Streptophyta</taxon>
        <taxon>Embryophyta</taxon>
        <taxon>Tracheophyta</taxon>
        <taxon>Spermatophyta</taxon>
        <taxon>Magnoliopsida</taxon>
        <taxon>Liliopsida</taxon>
        <taxon>Asparagales</taxon>
        <taxon>Orchidaceae</taxon>
        <taxon>Orchidoideae</taxon>
        <taxon>Orchideae</taxon>
        <taxon>Orchidinae</taxon>
        <taxon>Platanthera</taxon>
    </lineage>
</organism>
<sequence>MRNGRRSASMLGKHGCRQICLLSSRNTALVDPSFTEVLISNLLGFVSMSEMFGLVSRGLLGRCRAKEGTKGNNLHSIFLFSSNESQEGLPILQYSSNEDSE</sequence>
<proteinExistence type="predicted"/>
<evidence type="ECO:0000313" key="1">
    <source>
        <dbReference type="EMBL" id="KAK8959602.1"/>
    </source>
</evidence>
<reference evidence="1 2" key="1">
    <citation type="journal article" date="2022" name="Nat. Plants">
        <title>Genomes of leafy and leafless Platanthera orchids illuminate the evolution of mycoheterotrophy.</title>
        <authorList>
            <person name="Li M.H."/>
            <person name="Liu K.W."/>
            <person name="Li Z."/>
            <person name="Lu H.C."/>
            <person name="Ye Q.L."/>
            <person name="Zhang D."/>
            <person name="Wang J.Y."/>
            <person name="Li Y.F."/>
            <person name="Zhong Z.M."/>
            <person name="Liu X."/>
            <person name="Yu X."/>
            <person name="Liu D.K."/>
            <person name="Tu X.D."/>
            <person name="Liu B."/>
            <person name="Hao Y."/>
            <person name="Liao X.Y."/>
            <person name="Jiang Y.T."/>
            <person name="Sun W.H."/>
            <person name="Chen J."/>
            <person name="Chen Y.Q."/>
            <person name="Ai Y."/>
            <person name="Zhai J.W."/>
            <person name="Wu S.S."/>
            <person name="Zhou Z."/>
            <person name="Hsiao Y.Y."/>
            <person name="Wu W.L."/>
            <person name="Chen Y.Y."/>
            <person name="Lin Y.F."/>
            <person name="Hsu J.L."/>
            <person name="Li C.Y."/>
            <person name="Wang Z.W."/>
            <person name="Zhao X."/>
            <person name="Zhong W.Y."/>
            <person name="Ma X.K."/>
            <person name="Ma L."/>
            <person name="Huang J."/>
            <person name="Chen G.Z."/>
            <person name="Huang M.Z."/>
            <person name="Huang L."/>
            <person name="Peng D.H."/>
            <person name="Luo Y.B."/>
            <person name="Zou S.Q."/>
            <person name="Chen S.P."/>
            <person name="Lan S."/>
            <person name="Tsai W.C."/>
            <person name="Van de Peer Y."/>
            <person name="Liu Z.J."/>
        </authorList>
    </citation>
    <scope>NUCLEOTIDE SEQUENCE [LARGE SCALE GENOMIC DNA]</scope>
    <source>
        <strain evidence="1">Lor288</strain>
    </source>
</reference>
<evidence type="ECO:0000313" key="2">
    <source>
        <dbReference type="Proteomes" id="UP001412067"/>
    </source>
</evidence>
<gene>
    <name evidence="1" type="ORF">KSP40_PGU003106</name>
</gene>
<dbReference type="Proteomes" id="UP001412067">
    <property type="component" value="Unassembled WGS sequence"/>
</dbReference>
<accession>A0ABR2M6R2</accession>
<name>A0ABR2M6R2_9ASPA</name>
<protein>
    <submittedName>
        <fullName evidence="1">Uncharacterized protein</fullName>
    </submittedName>
</protein>
<keyword evidence="2" id="KW-1185">Reference proteome</keyword>
<dbReference type="EMBL" id="JBBWWR010000011">
    <property type="protein sequence ID" value="KAK8959602.1"/>
    <property type="molecule type" value="Genomic_DNA"/>
</dbReference>
<comment type="caution">
    <text evidence="1">The sequence shown here is derived from an EMBL/GenBank/DDBJ whole genome shotgun (WGS) entry which is preliminary data.</text>
</comment>